<sequence>MSLAGTALRRWAAVVPAPRTARGRALVSVALGLSLGAAATFTGALLRPRRPASYDPRSPR</sequence>
<dbReference type="EMBL" id="RJKN01000006">
    <property type="protein sequence ID" value="ROP34719.1"/>
    <property type="molecule type" value="Genomic_DNA"/>
</dbReference>
<evidence type="ECO:0000313" key="2">
    <source>
        <dbReference type="EMBL" id="ROP34719.1"/>
    </source>
</evidence>
<dbReference type="InParanoid" id="A0A3N1GX20"/>
<evidence type="ECO:0000256" key="1">
    <source>
        <dbReference type="SAM" id="Phobius"/>
    </source>
</evidence>
<dbReference type="RefSeq" id="WP_123380600.1">
    <property type="nucleotide sequence ID" value="NZ_RJKN01000006.1"/>
</dbReference>
<reference evidence="2 3" key="1">
    <citation type="journal article" date="2015" name="Stand. Genomic Sci.">
        <title>Genomic Encyclopedia of Bacterial and Archaeal Type Strains, Phase III: the genomes of soil and plant-associated and newly described type strains.</title>
        <authorList>
            <person name="Whitman W.B."/>
            <person name="Woyke T."/>
            <person name="Klenk H.P."/>
            <person name="Zhou Y."/>
            <person name="Lilburn T.G."/>
            <person name="Beck B.J."/>
            <person name="De Vos P."/>
            <person name="Vandamme P."/>
            <person name="Eisen J.A."/>
            <person name="Garrity G."/>
            <person name="Hugenholtz P."/>
            <person name="Kyrpides N.C."/>
        </authorList>
    </citation>
    <scope>NUCLEOTIDE SEQUENCE [LARGE SCALE GENOMIC DNA]</scope>
    <source>
        <strain evidence="2 3">CECT 7306</strain>
    </source>
</reference>
<accession>A0A3N1GX20</accession>
<organism evidence="2 3">
    <name type="scientific">Pseudokineococcus lusitanus</name>
    <dbReference type="NCBI Taxonomy" id="763993"/>
    <lineage>
        <taxon>Bacteria</taxon>
        <taxon>Bacillati</taxon>
        <taxon>Actinomycetota</taxon>
        <taxon>Actinomycetes</taxon>
        <taxon>Kineosporiales</taxon>
        <taxon>Kineosporiaceae</taxon>
        <taxon>Pseudokineococcus</taxon>
    </lineage>
</organism>
<keyword evidence="1" id="KW-0812">Transmembrane</keyword>
<protein>
    <submittedName>
        <fullName evidence="2">Uncharacterized protein</fullName>
    </submittedName>
</protein>
<keyword evidence="3" id="KW-1185">Reference proteome</keyword>
<gene>
    <name evidence="2" type="ORF">EDC03_2541</name>
</gene>
<keyword evidence="1" id="KW-0472">Membrane</keyword>
<dbReference type="Proteomes" id="UP000276232">
    <property type="component" value="Unassembled WGS sequence"/>
</dbReference>
<name>A0A3N1GX20_9ACTN</name>
<comment type="caution">
    <text evidence="2">The sequence shown here is derived from an EMBL/GenBank/DDBJ whole genome shotgun (WGS) entry which is preliminary data.</text>
</comment>
<feature type="transmembrane region" description="Helical" evidence="1">
    <location>
        <begin position="25"/>
        <end position="46"/>
    </location>
</feature>
<proteinExistence type="predicted"/>
<keyword evidence="1" id="KW-1133">Transmembrane helix</keyword>
<evidence type="ECO:0000313" key="3">
    <source>
        <dbReference type="Proteomes" id="UP000276232"/>
    </source>
</evidence>
<dbReference type="AlphaFoldDB" id="A0A3N1GX20"/>